<feature type="compositionally biased region" description="Low complexity" evidence="1">
    <location>
        <begin position="305"/>
        <end position="315"/>
    </location>
</feature>
<proteinExistence type="predicted"/>
<keyword evidence="5" id="KW-1185">Reference proteome</keyword>
<keyword evidence="2" id="KW-1133">Transmembrane helix</keyword>
<feature type="chain" id="PRO_5040156434" evidence="3">
    <location>
        <begin position="20"/>
        <end position="350"/>
    </location>
</feature>
<feature type="compositionally biased region" description="Low complexity" evidence="1">
    <location>
        <begin position="281"/>
        <end position="298"/>
    </location>
</feature>
<evidence type="ECO:0000256" key="3">
    <source>
        <dbReference type="SAM" id="SignalP"/>
    </source>
</evidence>
<dbReference type="Proteomes" id="UP000754883">
    <property type="component" value="Unassembled WGS sequence"/>
</dbReference>
<keyword evidence="2" id="KW-0472">Membrane</keyword>
<accession>A0A9N9U640</accession>
<keyword evidence="2" id="KW-0812">Transmembrane</keyword>
<protein>
    <submittedName>
        <fullName evidence="4">Uncharacterized protein</fullName>
    </submittedName>
</protein>
<dbReference type="AlphaFoldDB" id="A0A9N9U640"/>
<dbReference type="OrthoDB" id="5149787at2759"/>
<dbReference type="EMBL" id="CABFNO020001350">
    <property type="protein sequence ID" value="CAG9982884.1"/>
    <property type="molecule type" value="Genomic_DNA"/>
</dbReference>
<feature type="compositionally biased region" description="Polar residues" evidence="1">
    <location>
        <begin position="219"/>
        <end position="245"/>
    </location>
</feature>
<feature type="region of interest" description="Disordered" evidence="1">
    <location>
        <begin position="215"/>
        <end position="350"/>
    </location>
</feature>
<reference evidence="4 5" key="2">
    <citation type="submission" date="2021-10" db="EMBL/GenBank/DDBJ databases">
        <authorList>
            <person name="Piombo E."/>
        </authorList>
    </citation>
    <scope>NUCLEOTIDE SEQUENCE [LARGE SCALE GENOMIC DNA]</scope>
</reference>
<gene>
    <name evidence="4" type="ORF">CBYS24578_00011158</name>
</gene>
<comment type="caution">
    <text evidence="4">The sequence shown here is derived from an EMBL/GenBank/DDBJ whole genome shotgun (WGS) entry which is preliminary data.</text>
</comment>
<feature type="compositionally biased region" description="Pro residues" evidence="1">
    <location>
        <begin position="268"/>
        <end position="280"/>
    </location>
</feature>
<evidence type="ECO:0000256" key="2">
    <source>
        <dbReference type="SAM" id="Phobius"/>
    </source>
</evidence>
<sequence>MPSLFRSGLWLLAAKASNAFDIIPQFPDPMATTVPYLEERDVDSMVGVFITNGQYQTMYCNPGRTPIDVSGRVLCSSPGLDPPNASTPVTACSDSFALFGTTSVACSFPTTCGSMRLLLSTNAASTETWIACGSALPATIYRNPPPITSGATTTTSSSSTMTSTTSTTSTSPPPPPSSSSSQAWIAGPVIGGVVALALIGFLVWWLMRRRRRRAQAAQPVSQVAQTSEVPKTGSPAITSQWSSPAPTYGSPHNGYGYAPTSPTGTAVPPYPSQYPPPGPASPSQMSSYGQGPSPVHGVSPPPGQYAPQAQWQAPALIHEMPTQNYDGPAELSGNTGSAGSGPFEAPPSSK</sequence>
<reference evidence="5" key="1">
    <citation type="submission" date="2019-06" db="EMBL/GenBank/DDBJ databases">
        <authorList>
            <person name="Broberg M."/>
        </authorList>
    </citation>
    <scope>NUCLEOTIDE SEQUENCE [LARGE SCALE GENOMIC DNA]</scope>
</reference>
<evidence type="ECO:0000313" key="5">
    <source>
        <dbReference type="Proteomes" id="UP000754883"/>
    </source>
</evidence>
<name>A0A9N9U640_9HYPO</name>
<organism evidence="4 5">
    <name type="scientific">Clonostachys byssicola</name>
    <dbReference type="NCBI Taxonomy" id="160290"/>
    <lineage>
        <taxon>Eukaryota</taxon>
        <taxon>Fungi</taxon>
        <taxon>Dikarya</taxon>
        <taxon>Ascomycota</taxon>
        <taxon>Pezizomycotina</taxon>
        <taxon>Sordariomycetes</taxon>
        <taxon>Hypocreomycetidae</taxon>
        <taxon>Hypocreales</taxon>
        <taxon>Bionectriaceae</taxon>
        <taxon>Clonostachys</taxon>
    </lineage>
</organism>
<feature type="transmembrane region" description="Helical" evidence="2">
    <location>
        <begin position="183"/>
        <end position="206"/>
    </location>
</feature>
<feature type="signal peptide" evidence="3">
    <location>
        <begin position="1"/>
        <end position="19"/>
    </location>
</feature>
<evidence type="ECO:0000256" key="1">
    <source>
        <dbReference type="SAM" id="MobiDB-lite"/>
    </source>
</evidence>
<keyword evidence="3" id="KW-0732">Signal</keyword>
<feature type="region of interest" description="Disordered" evidence="1">
    <location>
        <begin position="146"/>
        <end position="181"/>
    </location>
</feature>
<feature type="compositionally biased region" description="Low complexity" evidence="1">
    <location>
        <begin position="148"/>
        <end position="170"/>
    </location>
</feature>
<evidence type="ECO:0000313" key="4">
    <source>
        <dbReference type="EMBL" id="CAG9982884.1"/>
    </source>
</evidence>